<comment type="similarity">
    <text evidence="1">Belongs to the UPF0312 family.</text>
</comment>
<reference evidence="4" key="1">
    <citation type="journal article" date="2019" name="Int. J. Syst. Evol. Microbiol.">
        <title>The Global Catalogue of Microorganisms (GCM) 10K type strain sequencing project: providing services to taxonomists for standard genome sequencing and annotation.</title>
        <authorList>
            <consortium name="The Broad Institute Genomics Platform"/>
            <consortium name="The Broad Institute Genome Sequencing Center for Infectious Disease"/>
            <person name="Wu L."/>
            <person name="Ma J."/>
        </authorList>
    </citation>
    <scope>NUCLEOTIDE SEQUENCE [LARGE SCALE GENOMIC DNA]</scope>
    <source>
        <strain evidence="4">CGMCC 1.15044</strain>
    </source>
</reference>
<organism evidence="3 4">
    <name type="scientific">Paenibacillus physcomitrellae</name>
    <dbReference type="NCBI Taxonomy" id="1619311"/>
    <lineage>
        <taxon>Bacteria</taxon>
        <taxon>Bacillati</taxon>
        <taxon>Bacillota</taxon>
        <taxon>Bacilli</taxon>
        <taxon>Bacillales</taxon>
        <taxon>Paenibacillaceae</taxon>
        <taxon>Paenibacillus</taxon>
    </lineage>
</organism>
<evidence type="ECO:0000313" key="4">
    <source>
        <dbReference type="Proteomes" id="UP000609323"/>
    </source>
</evidence>
<dbReference type="RefSeq" id="WP_094093535.1">
    <property type="nucleotide sequence ID" value="NZ_BMHF01000001.1"/>
</dbReference>
<evidence type="ECO:0000256" key="1">
    <source>
        <dbReference type="ARBA" id="ARBA00008812"/>
    </source>
</evidence>
<keyword evidence="4" id="KW-1185">Reference proteome</keyword>
<protein>
    <recommendedName>
        <fullName evidence="2">Lipid/polyisoprenoid-binding YceI-like domain-containing protein</fullName>
    </recommendedName>
</protein>
<dbReference type="InterPro" id="IPR036761">
    <property type="entry name" value="TTHA0802/YceI-like_sf"/>
</dbReference>
<name>A0ABQ1FMT1_9BACL</name>
<evidence type="ECO:0000313" key="3">
    <source>
        <dbReference type="EMBL" id="GGA21235.1"/>
    </source>
</evidence>
<dbReference type="PANTHER" id="PTHR34406:SF1">
    <property type="entry name" value="PROTEIN YCEI"/>
    <property type="match status" value="1"/>
</dbReference>
<dbReference type="InterPro" id="IPR007372">
    <property type="entry name" value="Lipid/polyisoprenoid-bd_YceI"/>
</dbReference>
<dbReference type="EMBL" id="BMHF01000001">
    <property type="protein sequence ID" value="GGA21235.1"/>
    <property type="molecule type" value="Genomic_DNA"/>
</dbReference>
<dbReference type="Proteomes" id="UP000609323">
    <property type="component" value="Unassembled WGS sequence"/>
</dbReference>
<dbReference type="PANTHER" id="PTHR34406">
    <property type="entry name" value="PROTEIN YCEI"/>
    <property type="match status" value="1"/>
</dbReference>
<evidence type="ECO:0000259" key="2">
    <source>
        <dbReference type="SMART" id="SM00867"/>
    </source>
</evidence>
<comment type="caution">
    <text evidence="3">The sequence shown here is derived from an EMBL/GenBank/DDBJ whole genome shotgun (WGS) entry which is preliminary data.</text>
</comment>
<proteinExistence type="inferred from homology"/>
<accession>A0ABQ1FMT1</accession>
<feature type="domain" description="Lipid/polyisoprenoid-binding YceI-like" evidence="2">
    <location>
        <begin position="69"/>
        <end position="234"/>
    </location>
</feature>
<dbReference type="Gene3D" id="2.40.128.110">
    <property type="entry name" value="Lipid/polyisoprenoid-binding, YceI-like"/>
    <property type="match status" value="1"/>
</dbReference>
<dbReference type="SUPFAM" id="SSF101874">
    <property type="entry name" value="YceI-like"/>
    <property type="match status" value="1"/>
</dbReference>
<sequence length="236" mass="25122">MNKRGWMITAGALVLVILAGGSTFLKSYMGNNVEISSVIPVEAAAAGGVNEAASAGTGEAVRAEQLNEEWTITDGSKVYLSVSTSQETVNFVNEKVSGSWNVSLDNPDAMSGSGKIDMTANDSGNKLRDEHIRGAEFFDAAQFPEATFTARSFENLPQEWTDGTAVPFNLTGTLTVHGTPKEVTFNAQALYKGGQLLMSGTTVVTFSDFGMTNPHTVVLSTENDIKVQLELVLTQS</sequence>
<dbReference type="Pfam" id="PF04264">
    <property type="entry name" value="YceI"/>
    <property type="match status" value="1"/>
</dbReference>
<gene>
    <name evidence="3" type="ORF">GCM10010917_02430</name>
</gene>
<dbReference type="SMART" id="SM00867">
    <property type="entry name" value="YceI"/>
    <property type="match status" value="1"/>
</dbReference>